<dbReference type="Proteomes" id="UP000078406">
    <property type="component" value="Unassembled WGS sequence"/>
</dbReference>
<proteinExistence type="predicted"/>
<reference evidence="1 2" key="1">
    <citation type="journal article" date="2016" name="Syst. Appl. Microbiol.">
        <title>Vibrio bivalvicida sp. nov., a novel larval pathogen for bivalve molluscs reared in a hatchery.</title>
        <authorList>
            <person name="Dubert J."/>
            <person name="Romalde J.L."/>
            <person name="Prado S."/>
            <person name="Barja J.L."/>
        </authorList>
    </citation>
    <scope>NUCLEOTIDE SEQUENCE [LARGE SCALE GENOMIC DNA]</scope>
    <source>
        <strain evidence="1 2">605</strain>
    </source>
</reference>
<comment type="caution">
    <text evidence="1">The sequence shown here is derived from an EMBL/GenBank/DDBJ whole genome shotgun (WGS) entry which is preliminary data.</text>
</comment>
<dbReference type="AlphaFoldDB" id="A0A177XX66"/>
<evidence type="ECO:0008006" key="3">
    <source>
        <dbReference type="Google" id="ProtNLM"/>
    </source>
</evidence>
<organism evidence="1 2">
    <name type="scientific">Vibrio bivalvicida</name>
    <dbReference type="NCBI Taxonomy" id="1276888"/>
    <lineage>
        <taxon>Bacteria</taxon>
        <taxon>Pseudomonadati</taxon>
        <taxon>Pseudomonadota</taxon>
        <taxon>Gammaproteobacteria</taxon>
        <taxon>Vibrionales</taxon>
        <taxon>Vibrionaceae</taxon>
        <taxon>Vibrio</taxon>
        <taxon>Vibrio oreintalis group</taxon>
    </lineage>
</organism>
<sequence length="81" mass="8048">MPDPVSQSVAEATLLTVGMSSANAGANLINAANTALCLSFMNAVGNQQAGNMTRQTSTVQANAGVMSTGNAVQSAVVGHIL</sequence>
<evidence type="ECO:0000313" key="1">
    <source>
        <dbReference type="EMBL" id="OAJ93207.1"/>
    </source>
</evidence>
<dbReference type="RefSeq" id="WP_054961728.1">
    <property type="nucleotide sequence ID" value="NZ_LLEI02000043.1"/>
</dbReference>
<evidence type="ECO:0000313" key="2">
    <source>
        <dbReference type="Proteomes" id="UP000078406"/>
    </source>
</evidence>
<dbReference type="Pfam" id="PF11747">
    <property type="entry name" value="RebB"/>
    <property type="match status" value="1"/>
</dbReference>
<protein>
    <recommendedName>
        <fullName evidence="3">Glycerol-3-phosphate dehydrogenase subunit C</fullName>
    </recommendedName>
</protein>
<dbReference type="InterPro" id="IPR021070">
    <property type="entry name" value="Killing_trait_RebB"/>
</dbReference>
<gene>
    <name evidence="1" type="ORF">APB76_14675</name>
</gene>
<accession>A0A177XX66</accession>
<name>A0A177XX66_9VIBR</name>
<dbReference type="EMBL" id="LLEI02000043">
    <property type="protein sequence ID" value="OAJ93207.1"/>
    <property type="molecule type" value="Genomic_DNA"/>
</dbReference>